<reference evidence="1 2" key="1">
    <citation type="journal article" date="2020" name="Mol. Plant">
        <title>The Chromosome-Based Rubber Tree Genome Provides New Insights into Spurge Genome Evolution and Rubber Biosynthesis.</title>
        <authorList>
            <person name="Liu J."/>
            <person name="Shi C."/>
            <person name="Shi C.C."/>
            <person name="Li W."/>
            <person name="Zhang Q.J."/>
            <person name="Zhang Y."/>
            <person name="Li K."/>
            <person name="Lu H.F."/>
            <person name="Shi C."/>
            <person name="Zhu S.T."/>
            <person name="Xiao Z.Y."/>
            <person name="Nan H."/>
            <person name="Yue Y."/>
            <person name="Zhu X.G."/>
            <person name="Wu Y."/>
            <person name="Hong X.N."/>
            <person name="Fan G.Y."/>
            <person name="Tong Y."/>
            <person name="Zhang D."/>
            <person name="Mao C.L."/>
            <person name="Liu Y.L."/>
            <person name="Hao S.J."/>
            <person name="Liu W.Q."/>
            <person name="Lv M.Q."/>
            <person name="Zhang H.B."/>
            <person name="Liu Y."/>
            <person name="Hu-Tang G.R."/>
            <person name="Wang J.P."/>
            <person name="Wang J.H."/>
            <person name="Sun Y.H."/>
            <person name="Ni S.B."/>
            <person name="Chen W.B."/>
            <person name="Zhang X.C."/>
            <person name="Jiao Y.N."/>
            <person name="Eichler E.E."/>
            <person name="Li G.H."/>
            <person name="Liu X."/>
            <person name="Gao L.Z."/>
        </authorList>
    </citation>
    <scope>NUCLEOTIDE SEQUENCE [LARGE SCALE GENOMIC DNA]</scope>
    <source>
        <strain evidence="2">cv. GT1</strain>
        <tissue evidence="1">Leaf</tissue>
    </source>
</reference>
<accession>A0A6A6LRW5</accession>
<name>A0A6A6LRW5_HEVBR</name>
<proteinExistence type="predicted"/>
<evidence type="ECO:0000313" key="2">
    <source>
        <dbReference type="Proteomes" id="UP000467840"/>
    </source>
</evidence>
<gene>
    <name evidence="1" type="ORF">GH714_012476</name>
</gene>
<keyword evidence="2" id="KW-1185">Reference proteome</keyword>
<dbReference type="PANTHER" id="PTHR33785:SF12">
    <property type="entry name" value="DUF1685 FAMILY PROTEIN"/>
    <property type="match status" value="1"/>
</dbReference>
<protein>
    <recommendedName>
        <fullName evidence="3">Retrotransposon gag domain-containing protein</fullName>
    </recommendedName>
</protein>
<organism evidence="1 2">
    <name type="scientific">Hevea brasiliensis</name>
    <name type="common">Para rubber tree</name>
    <name type="synonym">Siphonia brasiliensis</name>
    <dbReference type="NCBI Taxonomy" id="3981"/>
    <lineage>
        <taxon>Eukaryota</taxon>
        <taxon>Viridiplantae</taxon>
        <taxon>Streptophyta</taxon>
        <taxon>Embryophyta</taxon>
        <taxon>Tracheophyta</taxon>
        <taxon>Spermatophyta</taxon>
        <taxon>Magnoliopsida</taxon>
        <taxon>eudicotyledons</taxon>
        <taxon>Gunneridae</taxon>
        <taxon>Pentapetalae</taxon>
        <taxon>rosids</taxon>
        <taxon>fabids</taxon>
        <taxon>Malpighiales</taxon>
        <taxon>Euphorbiaceae</taxon>
        <taxon>Crotonoideae</taxon>
        <taxon>Micrandreae</taxon>
        <taxon>Hevea</taxon>
    </lineage>
</organism>
<dbReference type="Proteomes" id="UP000467840">
    <property type="component" value="Chromosome 16"/>
</dbReference>
<sequence>MDLGFLFSEEDKDSSLVSIIPGLQRLGKKDGAEESRVDEATISRPYLSEAWSGLERRKKEDSLMNWRIPALSNEMDMKDNLKWRPHGQRDNIKMKIPTFRDTSSPEEYLEWVQRVDKIFEYREYNEVKKCKLAAIKFIDYANLWWENVKAQRRRDGLDDVQTWHEIKES</sequence>
<dbReference type="EMBL" id="JAAGAX010000009">
    <property type="protein sequence ID" value="KAF2302998.1"/>
    <property type="molecule type" value="Genomic_DNA"/>
</dbReference>
<dbReference type="PANTHER" id="PTHR33785">
    <property type="entry name" value="OS06G0550800 PROTEIN"/>
    <property type="match status" value="1"/>
</dbReference>
<evidence type="ECO:0000313" key="1">
    <source>
        <dbReference type="EMBL" id="KAF2302998.1"/>
    </source>
</evidence>
<comment type="caution">
    <text evidence="1">The sequence shown here is derived from an EMBL/GenBank/DDBJ whole genome shotgun (WGS) entry which is preliminary data.</text>
</comment>
<evidence type="ECO:0008006" key="3">
    <source>
        <dbReference type="Google" id="ProtNLM"/>
    </source>
</evidence>
<dbReference type="AlphaFoldDB" id="A0A6A6LRW5"/>